<feature type="transmembrane region" description="Helical" evidence="6">
    <location>
        <begin position="214"/>
        <end position="238"/>
    </location>
</feature>
<keyword evidence="10" id="KW-1185">Reference proteome</keyword>
<keyword evidence="2" id="KW-1003">Cell membrane</keyword>
<reference evidence="8 10" key="2">
    <citation type="journal article" date="2019" name="Appl. Microbiol. Biotechnol.">
        <title>Uncovering carbohydrate metabolism through a genotype-phenotype association study of 56 lactic acid bacteria genomes.</title>
        <authorList>
            <person name="Buron-Moles G."/>
            <person name="Chailyan A."/>
            <person name="Dolejs I."/>
            <person name="Forster J."/>
            <person name="Miks M.H."/>
        </authorList>
    </citation>
    <scope>NUCLEOTIDE SEQUENCE [LARGE SCALE GENOMIC DNA]</scope>
    <source>
        <strain evidence="8 10">DSM 10551</strain>
    </source>
</reference>
<feature type="transmembrane region" description="Helical" evidence="6">
    <location>
        <begin position="550"/>
        <end position="569"/>
    </location>
</feature>
<feature type="transmembrane region" description="Helical" evidence="6">
    <location>
        <begin position="106"/>
        <end position="126"/>
    </location>
</feature>
<comment type="caution">
    <text evidence="7">The sequence shown here is derived from an EMBL/GenBank/DDBJ whole genome shotgun (WGS) entry which is preliminary data.</text>
</comment>
<dbReference type="EMBL" id="PUFL01000015">
    <property type="protein sequence ID" value="TDG94557.1"/>
    <property type="molecule type" value="Genomic_DNA"/>
</dbReference>
<comment type="subcellular location">
    <subcellularLocation>
        <location evidence="1">Cell membrane</location>
        <topology evidence="1">Multi-pass membrane protein</topology>
    </subcellularLocation>
</comment>
<dbReference type="AlphaFoldDB" id="A0A224VBD2"/>
<gene>
    <name evidence="8" type="ORF">C5L28_000814</name>
    <name evidence="7" type="ORF">LPKJCM_01295</name>
</gene>
<keyword evidence="3 6" id="KW-0812">Transmembrane</keyword>
<feature type="transmembrane region" description="Helical" evidence="6">
    <location>
        <begin position="492"/>
        <end position="515"/>
    </location>
</feature>
<dbReference type="Proteomes" id="UP000294668">
    <property type="component" value="Unassembled WGS sequence"/>
</dbReference>
<proteinExistence type="predicted"/>
<reference evidence="7 9" key="1">
    <citation type="journal article" date="2017" name="Biosci Microbiota Food Health">
        <title>Genomic characterization reconfirms the taxonomic status of Lactobacillus parakefiri.</title>
        <authorList>
            <person name="Tanizawa Y."/>
            <person name="Kobayashi H."/>
            <person name="Kaminuma E."/>
            <person name="Sakamoto M."/>
            <person name="Ohkuma M."/>
            <person name="Nakamura Y."/>
            <person name="Arita M."/>
            <person name="Tohno M."/>
        </authorList>
    </citation>
    <scope>NUCLEOTIDE SEQUENCE [LARGE SCALE GENOMIC DNA]</scope>
    <source>
        <strain evidence="7 9">JCM 8573</strain>
    </source>
</reference>
<accession>A0A224VBD2</accession>
<feature type="transmembrane region" description="Helical" evidence="6">
    <location>
        <begin position="250"/>
        <end position="269"/>
    </location>
</feature>
<dbReference type="InterPro" id="IPR051679">
    <property type="entry name" value="DASS-Related_Transporters"/>
</dbReference>
<reference evidence="8" key="3">
    <citation type="submission" date="2019-02" db="EMBL/GenBank/DDBJ databases">
        <authorList>
            <person name="Buron G."/>
            <person name="Chaylann A."/>
            <person name="Dolejs I."/>
            <person name="Forster J."/>
            <person name="Miks M.H."/>
        </authorList>
    </citation>
    <scope>NUCLEOTIDE SEQUENCE</scope>
    <source>
        <strain evidence="8">DSM 10551</strain>
    </source>
</reference>
<dbReference type="RefSeq" id="WP_133057556.1">
    <property type="nucleotide sequence ID" value="NZ_BAAAXO010000036.1"/>
</dbReference>
<evidence type="ECO:0000256" key="4">
    <source>
        <dbReference type="ARBA" id="ARBA00022989"/>
    </source>
</evidence>
<dbReference type="Pfam" id="PF03606">
    <property type="entry name" value="DcuC"/>
    <property type="match status" value="1"/>
</dbReference>
<protein>
    <submittedName>
        <fullName evidence="7">C4-dicarboxylate anaerobic carrier</fullName>
    </submittedName>
</protein>
<feature type="transmembrane region" description="Helical" evidence="6">
    <location>
        <begin position="451"/>
        <end position="472"/>
    </location>
</feature>
<feature type="transmembrane region" description="Helical" evidence="6">
    <location>
        <begin position="67"/>
        <end position="85"/>
    </location>
</feature>
<dbReference type="Proteomes" id="UP000214739">
    <property type="component" value="Unassembled WGS sequence"/>
</dbReference>
<feature type="transmembrane region" description="Helical" evidence="6">
    <location>
        <begin position="581"/>
        <end position="603"/>
    </location>
</feature>
<feature type="transmembrane region" description="Helical" evidence="6">
    <location>
        <begin position="275"/>
        <end position="300"/>
    </location>
</feature>
<feature type="transmembrane region" description="Helical" evidence="6">
    <location>
        <begin position="44"/>
        <end position="61"/>
    </location>
</feature>
<dbReference type="PANTHER" id="PTHR43652:SF6">
    <property type="entry name" value="ARGININE REPRESSOR"/>
    <property type="match status" value="1"/>
</dbReference>
<keyword evidence="5 6" id="KW-0472">Membrane</keyword>
<evidence type="ECO:0000256" key="5">
    <source>
        <dbReference type="ARBA" id="ARBA00023136"/>
    </source>
</evidence>
<evidence type="ECO:0000256" key="2">
    <source>
        <dbReference type="ARBA" id="ARBA00022475"/>
    </source>
</evidence>
<feature type="transmembrane region" description="Helical" evidence="6">
    <location>
        <begin position="395"/>
        <end position="412"/>
    </location>
</feature>
<sequence length="604" mass="65795">MQIIIGAFVYAVAINDFLIPHQIGEGGVTGLTTVGYYALNIPPAVTNFVLNGLLMLVGFRFLDKKTIWYSLWAVLWILLFLKLPWKGKIMDAQVEQPKKHFKLKMPGAFVVLFILTIVAVAATWMVPAGSYSKLSYTNSSLQVTDPHGHVKTVPSTQQELDKLGVKINIKQFTDGGITAPVSIPNTYQRLKQRPASIAAVPTSMVKGTIEAVDIMVFILVLGGLIGVVKASGAFESGLLALTKKTKGHEFLLIFFVAILMVLGGTLCGIEEEAVAFYPILVPIFIAMGYDSIVSVGAIFLASSIGTCFSTINPFSVVIASNAAGIDFTQGLTERIIGCIVAAGFVITYLHWYSKKVKADPKFSYSYDDREEFNSMWEIAPTGEDGKSKFTTRKKLILILFVVTFPLMVWGVMSQGWWFPTMAASFLSFAIIIMFLTATGKNGLGETGVVDAFVKGASSLVGVSLIIGLARGINLVLNNGKISDTMLQYSSTLVAHMSGPMFIVVMLLIFFLLGFIVPSFSGLAVLSMPILAPLADTVHIPRYVVVTAYQFGQYAMLFLAPTGLVMATLQMLNMKYSHWLRFVWPVVVFVLLFGGGLLVTEVLIN</sequence>
<dbReference type="EMBL" id="BDGB01000060">
    <property type="protein sequence ID" value="GAW72185.1"/>
    <property type="molecule type" value="Genomic_DNA"/>
</dbReference>
<feature type="transmembrane region" description="Helical" evidence="6">
    <location>
        <begin position="307"/>
        <end position="325"/>
    </location>
</feature>
<keyword evidence="4 6" id="KW-1133">Transmembrane helix</keyword>
<dbReference type="OrthoDB" id="255482at2"/>
<evidence type="ECO:0000313" key="9">
    <source>
        <dbReference type="Proteomes" id="UP000214739"/>
    </source>
</evidence>
<evidence type="ECO:0000313" key="8">
    <source>
        <dbReference type="EMBL" id="TDG94557.1"/>
    </source>
</evidence>
<name>A0A224VBD2_9LACO</name>
<dbReference type="InterPro" id="IPR003740">
    <property type="entry name" value="YitT"/>
</dbReference>
<feature type="transmembrane region" description="Helical" evidence="6">
    <location>
        <begin position="418"/>
        <end position="439"/>
    </location>
</feature>
<evidence type="ECO:0000313" key="10">
    <source>
        <dbReference type="Proteomes" id="UP000294668"/>
    </source>
</evidence>
<dbReference type="PANTHER" id="PTHR43652">
    <property type="entry name" value="BASIC AMINO ACID ANTIPORTER YFCC-RELATED"/>
    <property type="match status" value="1"/>
</dbReference>
<evidence type="ECO:0000313" key="7">
    <source>
        <dbReference type="EMBL" id="GAW72185.1"/>
    </source>
</evidence>
<dbReference type="GO" id="GO:0005886">
    <property type="term" value="C:plasma membrane"/>
    <property type="evidence" value="ECO:0007669"/>
    <property type="project" value="UniProtKB-SubCell"/>
</dbReference>
<feature type="transmembrane region" description="Helical" evidence="6">
    <location>
        <begin position="331"/>
        <end position="351"/>
    </location>
</feature>
<dbReference type="Pfam" id="PF02588">
    <property type="entry name" value="YitT_membrane"/>
    <property type="match status" value="1"/>
</dbReference>
<dbReference type="InterPro" id="IPR018385">
    <property type="entry name" value="C4_dicarb_anaerob_car-like"/>
</dbReference>
<evidence type="ECO:0000256" key="3">
    <source>
        <dbReference type="ARBA" id="ARBA00022692"/>
    </source>
</evidence>
<evidence type="ECO:0000256" key="1">
    <source>
        <dbReference type="ARBA" id="ARBA00004651"/>
    </source>
</evidence>
<evidence type="ECO:0000256" key="6">
    <source>
        <dbReference type="SAM" id="Phobius"/>
    </source>
</evidence>
<organism evidence="7 9">
    <name type="scientific">Lentilactobacillus parakefiri</name>
    <dbReference type="NCBI Taxonomy" id="152332"/>
    <lineage>
        <taxon>Bacteria</taxon>
        <taxon>Bacillati</taxon>
        <taxon>Bacillota</taxon>
        <taxon>Bacilli</taxon>
        <taxon>Lactobacillales</taxon>
        <taxon>Lactobacillaceae</taxon>
        <taxon>Lentilactobacillus</taxon>
    </lineage>
</organism>